<keyword evidence="1" id="KW-1133">Transmembrane helix</keyword>
<evidence type="ECO:0000259" key="2">
    <source>
        <dbReference type="Pfam" id="PF09335"/>
    </source>
</evidence>
<protein>
    <recommendedName>
        <fullName evidence="2">VTT domain-containing protein</fullName>
    </recommendedName>
</protein>
<feature type="transmembrane region" description="Helical" evidence="1">
    <location>
        <begin position="75"/>
        <end position="93"/>
    </location>
</feature>
<dbReference type="InterPro" id="IPR032816">
    <property type="entry name" value="VTT_dom"/>
</dbReference>
<keyword evidence="1" id="KW-0472">Membrane</keyword>
<dbReference type="EMBL" id="BMFA01000008">
    <property type="protein sequence ID" value="GGB54812.1"/>
    <property type="molecule type" value="Genomic_DNA"/>
</dbReference>
<feature type="transmembrane region" description="Helical" evidence="1">
    <location>
        <begin position="29"/>
        <end position="55"/>
    </location>
</feature>
<keyword evidence="4" id="KW-1185">Reference proteome</keyword>
<evidence type="ECO:0000313" key="3">
    <source>
        <dbReference type="EMBL" id="GGB54812.1"/>
    </source>
</evidence>
<gene>
    <name evidence="3" type="ORF">GCM10011316_28610</name>
</gene>
<proteinExistence type="predicted"/>
<evidence type="ECO:0000313" key="4">
    <source>
        <dbReference type="Proteomes" id="UP000605148"/>
    </source>
</evidence>
<accession>A0A916X1L8</accession>
<reference evidence="3" key="1">
    <citation type="journal article" date="2014" name="Int. J. Syst. Evol. Microbiol.">
        <title>Complete genome sequence of Corynebacterium casei LMG S-19264T (=DSM 44701T), isolated from a smear-ripened cheese.</title>
        <authorList>
            <consortium name="US DOE Joint Genome Institute (JGI-PGF)"/>
            <person name="Walter F."/>
            <person name="Albersmeier A."/>
            <person name="Kalinowski J."/>
            <person name="Ruckert C."/>
        </authorList>
    </citation>
    <scope>NUCLEOTIDE SEQUENCE</scope>
    <source>
        <strain evidence="3">CGMCC 1.12426</strain>
    </source>
</reference>
<comment type="caution">
    <text evidence="3">The sequence shown here is derived from an EMBL/GenBank/DDBJ whole genome shotgun (WGS) entry which is preliminary data.</text>
</comment>
<dbReference type="PANTHER" id="PTHR42709:SF11">
    <property type="entry name" value="DEDA FAMILY PROTEIN"/>
    <property type="match status" value="1"/>
</dbReference>
<dbReference type="PANTHER" id="PTHR42709">
    <property type="entry name" value="ALKALINE PHOSPHATASE LIKE PROTEIN"/>
    <property type="match status" value="1"/>
</dbReference>
<name>A0A916X1L8_9HYPH</name>
<evidence type="ECO:0000256" key="1">
    <source>
        <dbReference type="SAM" id="Phobius"/>
    </source>
</evidence>
<feature type="domain" description="VTT" evidence="2">
    <location>
        <begin position="29"/>
        <end position="131"/>
    </location>
</feature>
<dbReference type="Pfam" id="PF09335">
    <property type="entry name" value="VTT_dom"/>
    <property type="match status" value="1"/>
</dbReference>
<dbReference type="GO" id="GO:0005886">
    <property type="term" value="C:plasma membrane"/>
    <property type="evidence" value="ECO:0007669"/>
    <property type="project" value="TreeGrafter"/>
</dbReference>
<dbReference type="Proteomes" id="UP000605148">
    <property type="component" value="Unassembled WGS sequence"/>
</dbReference>
<organism evidence="3 4">
    <name type="scientific">Roseibium aquae</name>
    <dbReference type="NCBI Taxonomy" id="1323746"/>
    <lineage>
        <taxon>Bacteria</taxon>
        <taxon>Pseudomonadati</taxon>
        <taxon>Pseudomonadota</taxon>
        <taxon>Alphaproteobacteria</taxon>
        <taxon>Hyphomicrobiales</taxon>
        <taxon>Stappiaceae</taxon>
        <taxon>Roseibium</taxon>
    </lineage>
</organism>
<feature type="transmembrane region" description="Helical" evidence="1">
    <location>
        <begin position="123"/>
        <end position="140"/>
    </location>
</feature>
<reference evidence="3" key="2">
    <citation type="submission" date="2020-09" db="EMBL/GenBank/DDBJ databases">
        <authorList>
            <person name="Sun Q."/>
            <person name="Zhou Y."/>
        </authorList>
    </citation>
    <scope>NUCLEOTIDE SEQUENCE</scope>
    <source>
        <strain evidence="3">CGMCC 1.12426</strain>
    </source>
</reference>
<keyword evidence="1" id="KW-0812">Transmembrane</keyword>
<sequence length="155" mass="17030">MASFAEATVVPVPLEAILAPLMLLNRDRVWSLAAMATAGCICAAAVGYAVGWLFFETAGPWLLDTFNWGGEFEKAQAWIQAYGFWAVLVIGIVPIPFQTAMLLAGVTGMFFPLFLLATVLSRGARYFGLAALMLLLSHRRSPAYRRKRWREQAGS</sequence>
<dbReference type="AlphaFoldDB" id="A0A916X1L8"/>
<dbReference type="InterPro" id="IPR051311">
    <property type="entry name" value="DedA_domain"/>
</dbReference>